<dbReference type="Gene3D" id="3.80.10.10">
    <property type="entry name" value="Ribonuclease Inhibitor"/>
    <property type="match status" value="1"/>
</dbReference>
<accession>A0AAV2RD91</accession>
<evidence type="ECO:0000313" key="3">
    <source>
        <dbReference type="Proteomes" id="UP001497623"/>
    </source>
</evidence>
<dbReference type="InterPro" id="IPR050694">
    <property type="entry name" value="LRRC14/PRAME"/>
</dbReference>
<keyword evidence="1" id="KW-0677">Repeat</keyword>
<protein>
    <submittedName>
        <fullName evidence="2">Uncharacterized protein</fullName>
    </submittedName>
</protein>
<proteinExistence type="predicted"/>
<feature type="non-terminal residue" evidence="2">
    <location>
        <position position="456"/>
    </location>
</feature>
<dbReference type="PANTHER" id="PTHR14224">
    <property type="entry name" value="SIMILAR TO PREFERENTIALLY EXPRESSED ANTIGEN IN MELANOMA-LIKE 3"/>
    <property type="match status" value="1"/>
</dbReference>
<dbReference type="Proteomes" id="UP001497623">
    <property type="component" value="Unassembled WGS sequence"/>
</dbReference>
<gene>
    <name evidence="2" type="ORF">MNOR_LOCUS22653</name>
</gene>
<dbReference type="SUPFAM" id="SSF52047">
    <property type="entry name" value="RNI-like"/>
    <property type="match status" value="1"/>
</dbReference>
<reference evidence="2 3" key="1">
    <citation type="submission" date="2024-05" db="EMBL/GenBank/DDBJ databases">
        <authorList>
            <person name="Wallberg A."/>
        </authorList>
    </citation>
    <scope>NUCLEOTIDE SEQUENCE [LARGE SCALE GENOMIC DNA]</scope>
</reference>
<evidence type="ECO:0000313" key="2">
    <source>
        <dbReference type="EMBL" id="CAL4121791.1"/>
    </source>
</evidence>
<dbReference type="InterPro" id="IPR032675">
    <property type="entry name" value="LRR_dom_sf"/>
</dbReference>
<organism evidence="2 3">
    <name type="scientific">Meganyctiphanes norvegica</name>
    <name type="common">Northern krill</name>
    <name type="synonym">Thysanopoda norvegica</name>
    <dbReference type="NCBI Taxonomy" id="48144"/>
    <lineage>
        <taxon>Eukaryota</taxon>
        <taxon>Metazoa</taxon>
        <taxon>Ecdysozoa</taxon>
        <taxon>Arthropoda</taxon>
        <taxon>Crustacea</taxon>
        <taxon>Multicrustacea</taxon>
        <taxon>Malacostraca</taxon>
        <taxon>Eumalacostraca</taxon>
        <taxon>Eucarida</taxon>
        <taxon>Euphausiacea</taxon>
        <taxon>Euphausiidae</taxon>
        <taxon>Meganyctiphanes</taxon>
    </lineage>
</organism>
<dbReference type="EMBL" id="CAXKWB010019274">
    <property type="protein sequence ID" value="CAL4121791.1"/>
    <property type="molecule type" value="Genomic_DNA"/>
</dbReference>
<dbReference type="AlphaFoldDB" id="A0AAV2RD91"/>
<comment type="caution">
    <text evidence="2">The sequence shown here is derived from an EMBL/GenBank/DDBJ whole genome shotgun (WGS) entry which is preliminary data.</text>
</comment>
<sequence length="456" mass="52669">MLEKCFYQHLPSLLPATDCSNDGDDDFRRLEHLSACKISKIIQNQHFARWILPHLPLKLTVPIFKLAIANYFYIGQNGSLSTQERSYQALLQLVLHWPSKTLVLQDVMPSLPPTDRFDLKQLENEAIDNIKSTFEHFYRQLLQRLSKVLSKNKDNIASHSEIICGPLQNIDSTGYYVPGSYDLRLGKQIPPFTQCKLVYSNNNKRGYHDILNSKKHITNFRRSSINDQEPDIKELSDHLTLNRTEFLELHWDGLDENNLNTICESLPHLIGLRLQQKDLYKINTIRNLTSLNNLKQLDLSGINLRGKLGPLCKFAKGFDYLRLRDAKLQSEDLDVLAISPHPSTLRQLDLSCNELGHHDDAKSLTLLCQKLEKIQILELEYCELHLWQERSIADLVNCLRILPCLTLLFMNNNMFFSNVLVIHIPFLSTNKSLRYISLSIPDDLSYDQSVKNNFKT</sequence>
<evidence type="ECO:0000256" key="1">
    <source>
        <dbReference type="ARBA" id="ARBA00022737"/>
    </source>
</evidence>
<name>A0AAV2RD91_MEGNR</name>
<keyword evidence="3" id="KW-1185">Reference proteome</keyword>